<dbReference type="VEuPathDB" id="FungiDB:BO71DRAFT_81506"/>
<evidence type="ECO:0000313" key="2">
    <source>
        <dbReference type="Proteomes" id="UP000247810"/>
    </source>
</evidence>
<dbReference type="EMBL" id="KZ825990">
    <property type="protein sequence ID" value="PYH90249.1"/>
    <property type="molecule type" value="Genomic_DNA"/>
</dbReference>
<reference evidence="1 2" key="1">
    <citation type="submission" date="2018-02" db="EMBL/GenBank/DDBJ databases">
        <title>The genomes of Aspergillus section Nigri reveals drivers in fungal speciation.</title>
        <authorList>
            <consortium name="DOE Joint Genome Institute"/>
            <person name="Vesth T.C."/>
            <person name="Nybo J."/>
            <person name="Theobald S."/>
            <person name="Brandl J."/>
            <person name="Frisvad J.C."/>
            <person name="Nielsen K.F."/>
            <person name="Lyhne E.K."/>
            <person name="Kogle M.E."/>
            <person name="Kuo A."/>
            <person name="Riley R."/>
            <person name="Clum A."/>
            <person name="Nolan M."/>
            <person name="Lipzen A."/>
            <person name="Salamov A."/>
            <person name="Henrissat B."/>
            <person name="Wiebenga A."/>
            <person name="De vries R.P."/>
            <person name="Grigoriev I.V."/>
            <person name="Mortensen U.H."/>
            <person name="Andersen M.R."/>
            <person name="Baker S.E."/>
        </authorList>
    </citation>
    <scope>NUCLEOTIDE SEQUENCE [LARGE SCALE GENOMIC DNA]</scope>
    <source>
        <strain evidence="1 2">CBS 707.79</strain>
    </source>
</reference>
<gene>
    <name evidence="1" type="ORF">BO71DRAFT_81506</name>
</gene>
<protein>
    <submittedName>
        <fullName evidence="1">Uncharacterized protein</fullName>
    </submittedName>
</protein>
<dbReference type="Proteomes" id="UP000247810">
    <property type="component" value="Unassembled WGS sequence"/>
</dbReference>
<evidence type="ECO:0000313" key="1">
    <source>
        <dbReference type="EMBL" id="PYH90249.1"/>
    </source>
</evidence>
<organism evidence="1 2">
    <name type="scientific">Aspergillus ellipticus CBS 707.79</name>
    <dbReference type="NCBI Taxonomy" id="1448320"/>
    <lineage>
        <taxon>Eukaryota</taxon>
        <taxon>Fungi</taxon>
        <taxon>Dikarya</taxon>
        <taxon>Ascomycota</taxon>
        <taxon>Pezizomycotina</taxon>
        <taxon>Eurotiomycetes</taxon>
        <taxon>Eurotiomycetidae</taxon>
        <taxon>Eurotiales</taxon>
        <taxon>Aspergillaceae</taxon>
        <taxon>Aspergillus</taxon>
        <taxon>Aspergillus subgen. Circumdati</taxon>
    </lineage>
</organism>
<sequence length="130" mass="14210">MNNHSKGPRWGRRGPNPNPKLPLLRNFRMFSMVLSPEYSLLRDSLHRLVCGGCRVECPACPVPVVGWSGLPLVTTGSTGYRGRVQSVGVGEPRRMIQEPIPQQCDRRIYSGSVIASAGGGDRGDRSKPPD</sequence>
<name>A0A319CZS8_9EURO</name>
<dbReference type="AlphaFoldDB" id="A0A319CZS8"/>
<keyword evidence="2" id="KW-1185">Reference proteome</keyword>
<proteinExistence type="predicted"/>
<accession>A0A319CZS8</accession>